<comment type="caution">
    <text evidence="1">The sequence shown here is derived from an EMBL/GenBank/DDBJ whole genome shotgun (WGS) entry which is preliminary data.</text>
</comment>
<protein>
    <submittedName>
        <fullName evidence="1">Septum site-determining MinD domain protein</fullName>
    </submittedName>
</protein>
<dbReference type="PATRIC" id="fig|584657.3.peg.2212"/>
<dbReference type="EMBL" id="AWQS01000079">
    <property type="protein sequence ID" value="EWT05884.1"/>
    <property type="molecule type" value="Genomic_DNA"/>
</dbReference>
<dbReference type="Gene3D" id="3.40.50.2020">
    <property type="match status" value="1"/>
</dbReference>
<keyword evidence="2" id="KW-1185">Reference proteome</keyword>
<organism evidence="1 2">
    <name type="scientific">Intrasporangium chromatireducens Q5-1</name>
    <dbReference type="NCBI Taxonomy" id="584657"/>
    <lineage>
        <taxon>Bacteria</taxon>
        <taxon>Bacillati</taxon>
        <taxon>Actinomycetota</taxon>
        <taxon>Actinomycetes</taxon>
        <taxon>Micrococcales</taxon>
        <taxon>Intrasporangiaceae</taxon>
        <taxon>Intrasporangium</taxon>
    </lineage>
</organism>
<dbReference type="Proteomes" id="UP000019494">
    <property type="component" value="Unassembled WGS sequence"/>
</dbReference>
<dbReference type="SUPFAM" id="SSF53271">
    <property type="entry name" value="PRTase-like"/>
    <property type="match status" value="1"/>
</dbReference>
<evidence type="ECO:0000313" key="1">
    <source>
        <dbReference type="EMBL" id="EWT05884.1"/>
    </source>
</evidence>
<gene>
    <name evidence="1" type="ORF">N864_01415</name>
</gene>
<accession>W9GPR1</accession>
<reference evidence="2" key="1">
    <citation type="submission" date="2013-08" db="EMBL/GenBank/DDBJ databases">
        <title>Intrasporangium oryzae NRRL B-24470.</title>
        <authorList>
            <person name="Liu H."/>
            <person name="Wang G."/>
        </authorList>
    </citation>
    <scope>NUCLEOTIDE SEQUENCE [LARGE SCALE GENOMIC DNA]</scope>
    <source>
        <strain evidence="2">Q5-1</strain>
    </source>
</reference>
<dbReference type="InterPro" id="IPR029057">
    <property type="entry name" value="PRTase-like"/>
</dbReference>
<sequence>MVAVPVGPPDIERRMPEADEVVCLQKPWSFRAVGAAYDDFHPTSDEDVERVLEQAHGAGEGTTPGPENE</sequence>
<evidence type="ECO:0000313" key="2">
    <source>
        <dbReference type="Proteomes" id="UP000019494"/>
    </source>
</evidence>
<dbReference type="AlphaFoldDB" id="W9GPR1"/>
<proteinExistence type="predicted"/>
<name>W9GPR1_9MICO</name>